<dbReference type="OrthoDB" id="6424451at2759"/>
<dbReference type="PANTHER" id="PTHR11220:SF73">
    <property type="entry name" value="HEME-BINDING PROTEIN 2"/>
    <property type="match status" value="1"/>
</dbReference>
<organism evidence="3 4">
    <name type="scientific">Armadillidium nasatum</name>
    <dbReference type="NCBI Taxonomy" id="96803"/>
    <lineage>
        <taxon>Eukaryota</taxon>
        <taxon>Metazoa</taxon>
        <taxon>Ecdysozoa</taxon>
        <taxon>Arthropoda</taxon>
        <taxon>Crustacea</taxon>
        <taxon>Multicrustacea</taxon>
        <taxon>Malacostraca</taxon>
        <taxon>Eumalacostraca</taxon>
        <taxon>Peracarida</taxon>
        <taxon>Isopoda</taxon>
        <taxon>Oniscidea</taxon>
        <taxon>Crinocheta</taxon>
        <taxon>Armadillidiidae</taxon>
        <taxon>Armadillidium</taxon>
    </lineage>
</organism>
<comment type="similarity">
    <text evidence="1">Belongs to the HEBP family.</text>
</comment>
<evidence type="ECO:0000256" key="2">
    <source>
        <dbReference type="SAM" id="SignalP"/>
    </source>
</evidence>
<keyword evidence="4" id="KW-1185">Reference proteome</keyword>
<proteinExistence type="inferred from homology"/>
<sequence>MHCINLLFIGIFLVLSPGEAEFTLSDLESAPYEVIKKERTYEIRKYPGAKWTCHDLEKDSYISRFMETQYHDLFQYFSGSNREKVNIALTTPITMKLTNKNNRKVNNQMCFYIPQKYQQKPPTPNNKEIYIEDRQSMTIYAREFNKYISKHSEFEEEADILRNDSMLENAKVDFSFFYGVNYDPPVRGNERRNEVWFVEE</sequence>
<dbReference type="InterPro" id="IPR011256">
    <property type="entry name" value="Reg_factor_effector_dom_sf"/>
</dbReference>
<dbReference type="EMBL" id="SEYY01023511">
    <property type="protein sequence ID" value="KAB7494821.1"/>
    <property type="molecule type" value="Genomic_DNA"/>
</dbReference>
<name>A0A5N5SL76_9CRUS</name>
<gene>
    <name evidence="3" type="primary">HEBP1</name>
    <name evidence="3" type="ORF">Anas_06959</name>
</gene>
<dbReference type="Pfam" id="PF04832">
    <property type="entry name" value="SOUL"/>
    <property type="match status" value="1"/>
</dbReference>
<dbReference type="Proteomes" id="UP000326759">
    <property type="component" value="Unassembled WGS sequence"/>
</dbReference>
<comment type="caution">
    <text evidence="3">The sequence shown here is derived from an EMBL/GenBank/DDBJ whole genome shotgun (WGS) entry which is preliminary data.</text>
</comment>
<feature type="signal peptide" evidence="2">
    <location>
        <begin position="1"/>
        <end position="20"/>
    </location>
</feature>
<evidence type="ECO:0000313" key="3">
    <source>
        <dbReference type="EMBL" id="KAB7494821.1"/>
    </source>
</evidence>
<feature type="chain" id="PRO_5024308661" evidence="2">
    <location>
        <begin position="21"/>
        <end position="200"/>
    </location>
</feature>
<evidence type="ECO:0000256" key="1">
    <source>
        <dbReference type="ARBA" id="ARBA00009817"/>
    </source>
</evidence>
<reference evidence="3 4" key="1">
    <citation type="journal article" date="2019" name="PLoS Biol.">
        <title>Sex chromosomes control vertical transmission of feminizing Wolbachia symbionts in an isopod.</title>
        <authorList>
            <person name="Becking T."/>
            <person name="Chebbi M.A."/>
            <person name="Giraud I."/>
            <person name="Moumen B."/>
            <person name="Laverre T."/>
            <person name="Caubet Y."/>
            <person name="Peccoud J."/>
            <person name="Gilbert C."/>
            <person name="Cordaux R."/>
        </authorList>
    </citation>
    <scope>NUCLEOTIDE SEQUENCE [LARGE SCALE GENOMIC DNA]</scope>
    <source>
        <strain evidence="3">ANa2</strain>
        <tissue evidence="3">Whole body excluding digestive tract and cuticle</tissue>
    </source>
</reference>
<dbReference type="Gene3D" id="3.20.80.10">
    <property type="entry name" value="Regulatory factor, effector binding domain"/>
    <property type="match status" value="1"/>
</dbReference>
<dbReference type="PANTHER" id="PTHR11220">
    <property type="entry name" value="HEME-BINDING PROTEIN-RELATED"/>
    <property type="match status" value="1"/>
</dbReference>
<keyword evidence="2" id="KW-0732">Signal</keyword>
<dbReference type="AlphaFoldDB" id="A0A5N5SL76"/>
<evidence type="ECO:0000313" key="4">
    <source>
        <dbReference type="Proteomes" id="UP000326759"/>
    </source>
</evidence>
<protein>
    <submittedName>
        <fullName evidence="3">Heme-binding protein 1</fullName>
    </submittedName>
</protein>
<accession>A0A5N5SL76</accession>
<dbReference type="InterPro" id="IPR006917">
    <property type="entry name" value="SOUL_heme-bd"/>
</dbReference>
<dbReference type="FunFam" id="3.20.80.10:FF:000002">
    <property type="entry name" value="Heme-binding protein 2"/>
    <property type="match status" value="1"/>
</dbReference>
<dbReference type="SUPFAM" id="SSF55136">
    <property type="entry name" value="Probable bacterial effector-binding domain"/>
    <property type="match status" value="1"/>
</dbReference>